<feature type="region of interest" description="Disordered" evidence="1">
    <location>
        <begin position="224"/>
        <end position="263"/>
    </location>
</feature>
<proteinExistence type="predicted"/>
<sequence>MFPKPTSFEDFRSRCAARFNIKGAIKVYALHKERNFTTVVLPEDIAMIQNDELLEIEPVEMESKLPDAPPSVVSASTRPITRALLNRTPELDLNSGLVNPFESVDLDEPTSERLYRAAKEGGNLYSPGDPRHLERDDSVIVELESPVKRKRATVGQRKTSKALTSVKPASGSTKSQPPIKSEVHNPPKRKGMADIAAAESITSDITPPPAKKPRRVFEPMKLLREDSDEEMATDDHQPAIKPRQKSSLAPAKTGSRLGEKEKPRTFVSVRVALPGEDPSERSQLMRVSSRRPLGIPFFQALVTSFPEVFTGDPKVYLDGIEEMQIGFRVYKVLGDRKITCIRNWPDDFQRSPDEMGWTDQTELVPEHNHVLIFKVEIVEMY</sequence>
<dbReference type="AlphaFoldDB" id="A0A139ACQ9"/>
<keyword evidence="3" id="KW-1185">Reference proteome</keyword>
<accession>A0A139ACQ9</accession>
<reference evidence="2 3" key="1">
    <citation type="journal article" date="2015" name="Genome Biol. Evol.">
        <title>Phylogenomic analyses indicate that early fungi evolved digesting cell walls of algal ancestors of land plants.</title>
        <authorList>
            <person name="Chang Y."/>
            <person name="Wang S."/>
            <person name="Sekimoto S."/>
            <person name="Aerts A.L."/>
            <person name="Choi C."/>
            <person name="Clum A."/>
            <person name="LaButti K.M."/>
            <person name="Lindquist E.A."/>
            <person name="Yee Ngan C."/>
            <person name="Ohm R.A."/>
            <person name="Salamov A.A."/>
            <person name="Grigoriev I.V."/>
            <person name="Spatafora J.W."/>
            <person name="Berbee M.L."/>
        </authorList>
    </citation>
    <scope>NUCLEOTIDE SEQUENCE [LARGE SCALE GENOMIC DNA]</scope>
    <source>
        <strain evidence="2 3">JEL478</strain>
    </source>
</reference>
<dbReference type="Proteomes" id="UP000070544">
    <property type="component" value="Unassembled WGS sequence"/>
</dbReference>
<organism evidence="2 3">
    <name type="scientific">Gonapodya prolifera (strain JEL478)</name>
    <name type="common">Monoblepharis prolifera</name>
    <dbReference type="NCBI Taxonomy" id="1344416"/>
    <lineage>
        <taxon>Eukaryota</taxon>
        <taxon>Fungi</taxon>
        <taxon>Fungi incertae sedis</taxon>
        <taxon>Chytridiomycota</taxon>
        <taxon>Chytridiomycota incertae sedis</taxon>
        <taxon>Monoblepharidomycetes</taxon>
        <taxon>Monoblepharidales</taxon>
        <taxon>Gonapodyaceae</taxon>
        <taxon>Gonapodya</taxon>
    </lineage>
</organism>
<protein>
    <submittedName>
        <fullName evidence="2">Uncharacterized protein</fullName>
    </submittedName>
</protein>
<feature type="region of interest" description="Disordered" evidence="1">
    <location>
        <begin position="148"/>
        <end position="192"/>
    </location>
</feature>
<gene>
    <name evidence="2" type="ORF">M427DRAFT_44996</name>
</gene>
<evidence type="ECO:0000313" key="2">
    <source>
        <dbReference type="EMBL" id="KXS14606.1"/>
    </source>
</evidence>
<evidence type="ECO:0000256" key="1">
    <source>
        <dbReference type="SAM" id="MobiDB-lite"/>
    </source>
</evidence>
<evidence type="ECO:0000313" key="3">
    <source>
        <dbReference type="Proteomes" id="UP000070544"/>
    </source>
</evidence>
<name>A0A139ACQ9_GONPJ</name>
<dbReference type="EMBL" id="KQ965768">
    <property type="protein sequence ID" value="KXS14606.1"/>
    <property type="molecule type" value="Genomic_DNA"/>
</dbReference>
<dbReference type="OrthoDB" id="10611882at2759"/>